<evidence type="ECO:0000313" key="1">
    <source>
        <dbReference type="EMBL" id="GFX94373.1"/>
    </source>
</evidence>
<dbReference type="AlphaFoldDB" id="A0A8X6RG46"/>
<evidence type="ECO:0000313" key="2">
    <source>
        <dbReference type="Proteomes" id="UP000887159"/>
    </source>
</evidence>
<dbReference type="Proteomes" id="UP000887159">
    <property type="component" value="Unassembled WGS sequence"/>
</dbReference>
<protein>
    <submittedName>
        <fullName evidence="1">Uncharacterized protein</fullName>
    </submittedName>
</protein>
<reference evidence="1" key="1">
    <citation type="submission" date="2020-08" db="EMBL/GenBank/DDBJ databases">
        <title>Multicomponent nature underlies the extraordinary mechanical properties of spider dragline silk.</title>
        <authorList>
            <person name="Kono N."/>
            <person name="Nakamura H."/>
            <person name="Mori M."/>
            <person name="Yoshida Y."/>
            <person name="Ohtoshi R."/>
            <person name="Malay A.D."/>
            <person name="Moran D.A.P."/>
            <person name="Tomita M."/>
            <person name="Numata K."/>
            <person name="Arakawa K."/>
        </authorList>
    </citation>
    <scope>NUCLEOTIDE SEQUENCE</scope>
</reference>
<comment type="caution">
    <text evidence="1">The sequence shown here is derived from an EMBL/GenBank/DDBJ whole genome shotgun (WGS) entry which is preliminary data.</text>
</comment>
<organism evidence="1 2">
    <name type="scientific">Trichonephila clavipes</name>
    <name type="common">Golden silk orbweaver</name>
    <name type="synonym">Nephila clavipes</name>
    <dbReference type="NCBI Taxonomy" id="2585209"/>
    <lineage>
        <taxon>Eukaryota</taxon>
        <taxon>Metazoa</taxon>
        <taxon>Ecdysozoa</taxon>
        <taxon>Arthropoda</taxon>
        <taxon>Chelicerata</taxon>
        <taxon>Arachnida</taxon>
        <taxon>Araneae</taxon>
        <taxon>Araneomorphae</taxon>
        <taxon>Entelegynae</taxon>
        <taxon>Araneoidea</taxon>
        <taxon>Nephilidae</taxon>
        <taxon>Trichonephila</taxon>
    </lineage>
</organism>
<proteinExistence type="predicted"/>
<dbReference type="EMBL" id="BMAU01021177">
    <property type="protein sequence ID" value="GFX94373.1"/>
    <property type="molecule type" value="Genomic_DNA"/>
</dbReference>
<sequence length="149" mass="16739">MGLQGLNSNMLPTRPNAGHELVTMTTRLPRPNKSRVDDYREAQWPSGSVSHFRTTGPRFKPRAGQATRGLLATDYVVLNHCQVTWTTPDLVPLSPNYNSTPTGRPFSLDRFIVHRCPTRRVSRGTGLELVTRPATLRYLYHSATTAHEN</sequence>
<gene>
    <name evidence="1" type="primary">NCL1_22128</name>
    <name evidence="1" type="ORF">TNCV_4294181</name>
</gene>
<keyword evidence="2" id="KW-1185">Reference proteome</keyword>
<name>A0A8X6RG46_TRICX</name>
<accession>A0A8X6RG46</accession>